<accession>A0A8J3AY25</accession>
<name>A0A8J3AY25_9BURK</name>
<keyword evidence="1" id="KW-1133">Transmembrane helix</keyword>
<evidence type="ECO:0000313" key="3">
    <source>
        <dbReference type="Proteomes" id="UP000627205"/>
    </source>
</evidence>
<keyword evidence="1" id="KW-0472">Membrane</keyword>
<evidence type="ECO:0000313" key="2">
    <source>
        <dbReference type="EMBL" id="GGI54251.1"/>
    </source>
</evidence>
<gene>
    <name evidence="2" type="ORF">GCM10011430_14250</name>
</gene>
<keyword evidence="1" id="KW-0812">Transmembrane</keyword>
<comment type="caution">
    <text evidence="2">The sequence shown here is derived from an EMBL/GenBank/DDBJ whole genome shotgun (WGS) entry which is preliminary data.</text>
</comment>
<dbReference type="AlphaFoldDB" id="A0A8J3AY25"/>
<dbReference type="RefSeq" id="WP_229724011.1">
    <property type="nucleotide sequence ID" value="NZ_BMDP01000002.1"/>
</dbReference>
<feature type="transmembrane region" description="Helical" evidence="1">
    <location>
        <begin position="7"/>
        <end position="30"/>
    </location>
</feature>
<protein>
    <submittedName>
        <fullName evidence="2">Uncharacterized protein</fullName>
    </submittedName>
</protein>
<dbReference type="Proteomes" id="UP000627205">
    <property type="component" value="Unassembled WGS sequence"/>
</dbReference>
<dbReference type="EMBL" id="BMDP01000002">
    <property type="protein sequence ID" value="GGI54251.1"/>
    <property type="molecule type" value="Genomic_DNA"/>
</dbReference>
<feature type="transmembrane region" description="Helical" evidence="1">
    <location>
        <begin position="42"/>
        <end position="65"/>
    </location>
</feature>
<keyword evidence="3" id="KW-1185">Reference proteome</keyword>
<sequence length="125" mass="13438">MRRNLALAAYGWLAATGLLHFVIDVAAQFLRGARPPGIETMLYYGLNTAFACGQVTFGLLGLWLAWRMPQAALQWPVVALTLLAAAAWLLIAWIFIGYQEPKFNAAVFVLLSLAVAATAGMKGAA</sequence>
<proteinExistence type="predicted"/>
<evidence type="ECO:0000256" key="1">
    <source>
        <dbReference type="SAM" id="Phobius"/>
    </source>
</evidence>
<feature type="transmembrane region" description="Helical" evidence="1">
    <location>
        <begin position="103"/>
        <end position="121"/>
    </location>
</feature>
<reference evidence="2" key="1">
    <citation type="journal article" date="2014" name="Int. J. Syst. Evol. Microbiol.">
        <title>Complete genome sequence of Corynebacterium casei LMG S-19264T (=DSM 44701T), isolated from a smear-ripened cheese.</title>
        <authorList>
            <consortium name="US DOE Joint Genome Institute (JGI-PGF)"/>
            <person name="Walter F."/>
            <person name="Albersmeier A."/>
            <person name="Kalinowski J."/>
            <person name="Ruckert C."/>
        </authorList>
    </citation>
    <scope>NUCLEOTIDE SEQUENCE</scope>
    <source>
        <strain evidence="2">CCM 7664</strain>
    </source>
</reference>
<feature type="transmembrane region" description="Helical" evidence="1">
    <location>
        <begin position="77"/>
        <end position="97"/>
    </location>
</feature>
<reference evidence="2" key="2">
    <citation type="submission" date="2020-09" db="EMBL/GenBank/DDBJ databases">
        <authorList>
            <person name="Sun Q."/>
            <person name="Sedlacek I."/>
        </authorList>
    </citation>
    <scope>NUCLEOTIDE SEQUENCE</scope>
    <source>
        <strain evidence="2">CCM 7664</strain>
    </source>
</reference>
<organism evidence="2 3">
    <name type="scientific">Oxalicibacterium solurbis</name>
    <dbReference type="NCBI Taxonomy" id="69280"/>
    <lineage>
        <taxon>Bacteria</taxon>
        <taxon>Pseudomonadati</taxon>
        <taxon>Pseudomonadota</taxon>
        <taxon>Betaproteobacteria</taxon>
        <taxon>Burkholderiales</taxon>
        <taxon>Oxalobacteraceae</taxon>
        <taxon>Oxalicibacterium</taxon>
    </lineage>
</organism>